<dbReference type="GO" id="GO:0030976">
    <property type="term" value="F:thiamine pyrophosphate binding"/>
    <property type="evidence" value="ECO:0007669"/>
    <property type="project" value="InterPro"/>
</dbReference>
<dbReference type="InterPro" id="IPR029035">
    <property type="entry name" value="DHS-like_NAD/FAD-binding_dom"/>
</dbReference>
<dbReference type="PANTHER" id="PTHR18968">
    <property type="entry name" value="THIAMINE PYROPHOSPHATE ENZYMES"/>
    <property type="match status" value="1"/>
</dbReference>
<dbReference type="InterPro" id="IPR045229">
    <property type="entry name" value="TPP_enz"/>
</dbReference>
<dbReference type="Pfam" id="PF02776">
    <property type="entry name" value="TPP_enzyme_N"/>
    <property type="match status" value="1"/>
</dbReference>
<evidence type="ECO:0000313" key="8">
    <source>
        <dbReference type="Proteomes" id="UP000604046"/>
    </source>
</evidence>
<evidence type="ECO:0000256" key="1">
    <source>
        <dbReference type="ARBA" id="ARBA00007812"/>
    </source>
</evidence>
<dbReference type="InterPro" id="IPR012001">
    <property type="entry name" value="Thiamin_PyroP_enz_TPP-bd_dom"/>
</dbReference>
<dbReference type="AlphaFoldDB" id="A0A812PNQ1"/>
<dbReference type="PANTHER" id="PTHR18968:SF13">
    <property type="entry name" value="ACETOLACTATE SYNTHASE CATALYTIC SUBUNIT, MITOCHONDRIAL"/>
    <property type="match status" value="1"/>
</dbReference>
<reference evidence="7" key="1">
    <citation type="submission" date="2021-02" db="EMBL/GenBank/DDBJ databases">
        <authorList>
            <person name="Dougan E. K."/>
            <person name="Rhodes N."/>
            <person name="Thang M."/>
            <person name="Chan C."/>
        </authorList>
    </citation>
    <scope>NUCLEOTIDE SEQUENCE</scope>
</reference>
<dbReference type="SUPFAM" id="SSF52518">
    <property type="entry name" value="Thiamin diphosphate-binding fold (THDP-binding)"/>
    <property type="match status" value="2"/>
</dbReference>
<feature type="domain" description="Thiamine pyrophosphate enzyme N-terminal TPP-binding" evidence="6">
    <location>
        <begin position="374"/>
        <end position="487"/>
    </location>
</feature>
<dbReference type="Gene3D" id="3.40.50.970">
    <property type="match status" value="2"/>
</dbReference>
<dbReference type="Proteomes" id="UP000604046">
    <property type="component" value="Unassembled WGS sequence"/>
</dbReference>
<organism evidence="7 8">
    <name type="scientific">Symbiodinium natans</name>
    <dbReference type="NCBI Taxonomy" id="878477"/>
    <lineage>
        <taxon>Eukaryota</taxon>
        <taxon>Sar</taxon>
        <taxon>Alveolata</taxon>
        <taxon>Dinophyceae</taxon>
        <taxon>Suessiales</taxon>
        <taxon>Symbiodiniaceae</taxon>
        <taxon>Symbiodinium</taxon>
    </lineage>
</organism>
<comment type="similarity">
    <text evidence="1 3">Belongs to the TPP enzyme family.</text>
</comment>
<feature type="domain" description="Thiamine pyrophosphate enzyme TPP-binding" evidence="5">
    <location>
        <begin position="820"/>
        <end position="970"/>
    </location>
</feature>
<evidence type="ECO:0000259" key="4">
    <source>
        <dbReference type="Pfam" id="PF00205"/>
    </source>
</evidence>
<proteinExistence type="inferred from homology"/>
<dbReference type="InterPro" id="IPR012000">
    <property type="entry name" value="Thiamin_PyroP_enz_cen_dom"/>
</dbReference>
<evidence type="ECO:0000313" key="7">
    <source>
        <dbReference type="EMBL" id="CAE7356405.1"/>
    </source>
</evidence>
<dbReference type="GO" id="GO:0000287">
    <property type="term" value="F:magnesium ion binding"/>
    <property type="evidence" value="ECO:0007669"/>
    <property type="project" value="InterPro"/>
</dbReference>
<dbReference type="InterPro" id="IPR011766">
    <property type="entry name" value="TPP_enzyme_TPP-bd"/>
</dbReference>
<sequence length="994" mass="105688">MVHVTRCGCRLSCELQKPNQVGLTVLGNAARCCEYVQVPKLGSLEPASGGYLADFRRSCKDGGLDCDTIHYSVPRPSGDGEEIGGKVTWYGDVQWVIEGNPDPEKVKQIIDVSGIRYAFEAGTTAPPGDEAGHGEMVAFNGTAYVRSTRTGSSEFYKTVYGPYMRCDAAGLVGPPNATPDLVATTLVGGMTWTSAINDMFSNIENRSGAPAAAFGGMVTFERLLGTAIALSSTEQENIFASKDKYYPFAPHVEHNVNCVVVGFVGDMDAVEKKGITGLEKVLYKGASGSAGAGAAETLTLHAHLVTLRRSCKAKTPQEVRPQDVKEVYHLDSSSIVASFNLELWLINESMEEHPVLPADSVPAPIAHPPSLCNCSEWVVNALVDAGVTHVFGGHGGALVPLVNAIVNNPKVRWVCTRNEANASLMAAAYAKLTGNMGVCVATSGPGASNLTTGLLDALQDQCSMIAITGLKPRGGIGYSEFQDLQQSRMFAAGGLPMSLDVSSPDALVPLLRDAVAKALSLRTVVHLGLPVDVQAAQCPVPLKPFCAADVRAEVELPETHSFVIKNVASELRAASGRGSGRVVIAVGHRAVGAGEEILKLAERINAPVLTRLDAKGCVNEAHGLVFGVIGVHGKSGLELATKVIETSQLIISIGNHDDTLLLCNRAGLQIRPMITFEPDAMCLRINARYRALYDVVGEIKFTLRRLLQELGPQEKDPIIQNPSFMDRWHRELAFSGMDVVTPLDAANLHLAPSPRAAKLELQEDAKKIWSDIHGGKWKITHAQSSRYLCTSQCAESLAHPETVMKEMSHRMAANDVLCVDVGDVTLWASLSACLTKGQRTLSSERLGTMGYGLCAGIVASLVRAGDGRAVVVVGDGGVQMTINELGTAQHLYANLDEDHSLIIIILDNSKLGRVAFGFEGALGCELGPSPDFAAISKAYGGNGVKVAAAEDLPGAMDEAFKSKGIFILHVLIDPALKADMASFQDKSISMMDSG</sequence>
<dbReference type="SUPFAM" id="SSF52467">
    <property type="entry name" value="DHS-like NAD/FAD-binding domain"/>
    <property type="match status" value="1"/>
</dbReference>
<dbReference type="GO" id="GO:0005739">
    <property type="term" value="C:mitochondrion"/>
    <property type="evidence" value="ECO:0007669"/>
    <property type="project" value="TreeGrafter"/>
</dbReference>
<gene>
    <name evidence="7" type="primary">ilvB</name>
    <name evidence="7" type="ORF">SNAT2548_LOCUS18974</name>
</gene>
<feature type="domain" description="Thiamine pyrophosphate enzyme central" evidence="4">
    <location>
        <begin position="580"/>
        <end position="706"/>
    </location>
</feature>
<dbReference type="EMBL" id="CAJNDS010002161">
    <property type="protein sequence ID" value="CAE7356405.1"/>
    <property type="molecule type" value="Genomic_DNA"/>
</dbReference>
<dbReference type="GO" id="GO:0003984">
    <property type="term" value="F:acetolactate synthase activity"/>
    <property type="evidence" value="ECO:0007669"/>
    <property type="project" value="TreeGrafter"/>
</dbReference>
<keyword evidence="2 3" id="KW-0786">Thiamine pyrophosphate</keyword>
<evidence type="ECO:0000259" key="6">
    <source>
        <dbReference type="Pfam" id="PF02776"/>
    </source>
</evidence>
<name>A0A812PNQ1_9DINO</name>
<comment type="caution">
    <text evidence="7">The sequence shown here is derived from an EMBL/GenBank/DDBJ whole genome shotgun (WGS) entry which is preliminary data.</text>
</comment>
<evidence type="ECO:0000256" key="2">
    <source>
        <dbReference type="ARBA" id="ARBA00023052"/>
    </source>
</evidence>
<accession>A0A812PNQ1</accession>
<protein>
    <submittedName>
        <fullName evidence="7">IlvB protein</fullName>
    </submittedName>
</protein>
<dbReference type="GO" id="GO:0009099">
    <property type="term" value="P:L-valine biosynthetic process"/>
    <property type="evidence" value="ECO:0007669"/>
    <property type="project" value="TreeGrafter"/>
</dbReference>
<keyword evidence="8" id="KW-1185">Reference proteome</keyword>
<dbReference type="InterPro" id="IPR029061">
    <property type="entry name" value="THDP-binding"/>
</dbReference>
<dbReference type="Pfam" id="PF00205">
    <property type="entry name" value="TPP_enzyme_M"/>
    <property type="match status" value="1"/>
</dbReference>
<evidence type="ECO:0000259" key="5">
    <source>
        <dbReference type="Pfam" id="PF02775"/>
    </source>
</evidence>
<dbReference type="Pfam" id="PF02775">
    <property type="entry name" value="TPP_enzyme_C"/>
    <property type="match status" value="1"/>
</dbReference>
<dbReference type="GO" id="GO:0050660">
    <property type="term" value="F:flavin adenine dinucleotide binding"/>
    <property type="evidence" value="ECO:0007669"/>
    <property type="project" value="TreeGrafter"/>
</dbReference>
<dbReference type="Gene3D" id="3.40.50.1220">
    <property type="entry name" value="TPP-binding domain"/>
    <property type="match status" value="1"/>
</dbReference>
<dbReference type="OrthoDB" id="16262at2759"/>
<dbReference type="GO" id="GO:0005948">
    <property type="term" value="C:acetolactate synthase complex"/>
    <property type="evidence" value="ECO:0007669"/>
    <property type="project" value="TreeGrafter"/>
</dbReference>
<dbReference type="GO" id="GO:0009097">
    <property type="term" value="P:isoleucine biosynthetic process"/>
    <property type="evidence" value="ECO:0007669"/>
    <property type="project" value="TreeGrafter"/>
</dbReference>
<evidence type="ECO:0000256" key="3">
    <source>
        <dbReference type="RuleBase" id="RU362132"/>
    </source>
</evidence>